<dbReference type="Pfam" id="PF18962">
    <property type="entry name" value="Por_Secre_tail"/>
    <property type="match status" value="1"/>
</dbReference>
<dbReference type="Gene3D" id="2.60.40.4070">
    <property type="match status" value="1"/>
</dbReference>
<proteinExistence type="predicted"/>
<dbReference type="EMBL" id="PFMD01000061">
    <property type="protein sequence ID" value="PIY96009.1"/>
    <property type="molecule type" value="Genomic_DNA"/>
</dbReference>
<protein>
    <recommendedName>
        <fullName evidence="1">Secretion system C-terminal sorting domain-containing protein</fullName>
    </recommendedName>
</protein>
<dbReference type="PANTHER" id="PTHR42754:SF1">
    <property type="entry name" value="LIPOPROTEIN"/>
    <property type="match status" value="1"/>
</dbReference>
<dbReference type="InterPro" id="IPR011047">
    <property type="entry name" value="Quinoprotein_ADH-like_sf"/>
</dbReference>
<dbReference type="NCBIfam" id="TIGR04183">
    <property type="entry name" value="Por_Secre_tail"/>
    <property type="match status" value="1"/>
</dbReference>
<reference evidence="2 3" key="1">
    <citation type="submission" date="2017-09" db="EMBL/GenBank/DDBJ databases">
        <title>Depth-based differentiation of microbial function through sediment-hosted aquifers and enrichment of novel symbionts in the deep terrestrial subsurface.</title>
        <authorList>
            <person name="Probst A.J."/>
            <person name="Ladd B."/>
            <person name="Jarett J.K."/>
            <person name="Geller-Mcgrath D.E."/>
            <person name="Sieber C.M."/>
            <person name="Emerson J.B."/>
            <person name="Anantharaman K."/>
            <person name="Thomas B.C."/>
            <person name="Malmstrom R."/>
            <person name="Stieglmeier M."/>
            <person name="Klingl A."/>
            <person name="Woyke T."/>
            <person name="Ryan C.M."/>
            <person name="Banfield J.F."/>
        </authorList>
    </citation>
    <scope>NUCLEOTIDE SEQUENCE [LARGE SCALE GENOMIC DNA]</scope>
    <source>
        <strain evidence="2">CG_4_10_14_0_8_um_filter_42_10</strain>
    </source>
</reference>
<evidence type="ECO:0000259" key="1">
    <source>
        <dbReference type="Pfam" id="PF18962"/>
    </source>
</evidence>
<sequence>MDSGMSGKKPKKGEKMRKTYLPISAAVMICFFAALPAFAQIFPTISYEGSAVYEHEARYVETTADGGCVIACATDSGKTWVIRTDERYDTVWTALLDSSSAYFIEEIDGGGFILAGKTVAEQSDALLIKLDQNGSVVWRHAYGDNGNDCANLVTQVGDYFVFIGYLTVAGENKNGWIAKIDDSGQNVQWSQNYGGESDDVFNDLTEITWNGGFAIIGTTASIGAGGKDFWVIKTNDAGQAYFEQAYGGQNDDVGMDIDFNWNGRLILAGSSYNDATHWDGTVMEISWNSGMVVVNTAVGYDADDYITSACRAEDGGVTYLGTTNLQGHRDWWMGECNTLYSWNYSYEKQGDDKTANIARRQDDNYLFSGDFSDSNNTMDPTLAFVPPTILGLSTEVVANSSTHVVGGDTLSYDLVLRNHTSEPFCADLERGLIPLNGQTGALIAYRWGFTLPQDTALTASEIYVIPWWLDPGIYSFVVGLRDGHFITLPTKAYGNVFIEIMENDGENNNLPICRKVQLKVQANPFNPATAMSYRLPAASRVDLSVYDICGRMVAKLIDSQQEAGEHTAVFDGSNLSSGIYFANLQIGKSSDVQKMVLVK</sequence>
<dbReference type="SUPFAM" id="SSF50998">
    <property type="entry name" value="Quinoprotein alcohol dehydrogenase-like"/>
    <property type="match status" value="1"/>
</dbReference>
<dbReference type="PANTHER" id="PTHR42754">
    <property type="entry name" value="ENDOGLUCANASE"/>
    <property type="match status" value="1"/>
</dbReference>
<dbReference type="Proteomes" id="UP000230779">
    <property type="component" value="Unassembled WGS sequence"/>
</dbReference>
<name>A0A2M7RGX5_9BACT</name>
<evidence type="ECO:0000313" key="2">
    <source>
        <dbReference type="EMBL" id="PIY96009.1"/>
    </source>
</evidence>
<organism evidence="2 3">
    <name type="scientific">Candidatus Kerfeldbacteria bacterium CG_4_10_14_0_8_um_filter_42_10</name>
    <dbReference type="NCBI Taxonomy" id="2014248"/>
    <lineage>
        <taxon>Bacteria</taxon>
        <taxon>Candidatus Kerfeldiibacteriota</taxon>
    </lineage>
</organism>
<gene>
    <name evidence="2" type="ORF">COY66_05215</name>
</gene>
<evidence type="ECO:0000313" key="3">
    <source>
        <dbReference type="Proteomes" id="UP000230779"/>
    </source>
</evidence>
<comment type="caution">
    <text evidence="2">The sequence shown here is derived from an EMBL/GenBank/DDBJ whole genome shotgun (WGS) entry which is preliminary data.</text>
</comment>
<dbReference type="InterPro" id="IPR026444">
    <property type="entry name" value="Secre_tail"/>
</dbReference>
<accession>A0A2M7RGX5</accession>
<feature type="domain" description="Secretion system C-terminal sorting" evidence="1">
    <location>
        <begin position="537"/>
        <end position="596"/>
    </location>
</feature>
<dbReference type="AlphaFoldDB" id="A0A2M7RGX5"/>